<feature type="region of interest" description="Disordered" evidence="1">
    <location>
        <begin position="184"/>
        <end position="216"/>
    </location>
</feature>
<gene>
    <name evidence="2" type="ORF">SAMN04489751_0545</name>
</gene>
<evidence type="ECO:0000313" key="2">
    <source>
        <dbReference type="EMBL" id="SDR81856.1"/>
    </source>
</evidence>
<dbReference type="EMBL" id="LT629739">
    <property type="protein sequence ID" value="SDR81856.1"/>
    <property type="molecule type" value="Genomic_DNA"/>
</dbReference>
<dbReference type="Proteomes" id="UP000199700">
    <property type="component" value="Chromosome"/>
</dbReference>
<sequence length="216" mass="23590">MSYQKILMFLASLSVQTNTLLDSQTTNTHPSPHQKTVRSPGVSVSFVYFSPCGSLYQRISTLQCCFDLRNLKFIFNSLGSNLIGVTVAVPCGLATRYTLHTSETVCKMGRFDPSQQRIGRGRRCSSPPPAPSPILPCTPSSSASLCRGALSHRCRPALTPPVQSALGRRCGRFPRSCRPCAESHSLGRPATGLIPPAEERCCSAPRDRSSHRRRRG</sequence>
<evidence type="ECO:0000313" key="3">
    <source>
        <dbReference type="Proteomes" id="UP000199700"/>
    </source>
</evidence>
<evidence type="ECO:0000256" key="1">
    <source>
        <dbReference type="SAM" id="MobiDB-lite"/>
    </source>
</evidence>
<dbReference type="AlphaFoldDB" id="A0A1H1M540"/>
<accession>A0A1H1M540</accession>
<keyword evidence="3" id="KW-1185">Reference proteome</keyword>
<reference evidence="2" key="1">
    <citation type="submission" date="2016-10" db="EMBL/GenBank/DDBJ databases">
        <authorList>
            <person name="Varghese N."/>
            <person name="Submissions S."/>
        </authorList>
    </citation>
    <scope>NUCLEOTIDE SEQUENCE [LARGE SCALE GENOMIC DNA]</scope>
    <source>
        <strain evidence="2">DSM 22082</strain>
    </source>
</reference>
<name>A0A1H1M540_BRESA</name>
<protein>
    <submittedName>
        <fullName evidence="2">Uncharacterized protein</fullName>
    </submittedName>
</protein>
<organism evidence="2 3">
    <name type="scientific">Brevibacterium sandarakinum</name>
    <dbReference type="NCBI Taxonomy" id="629680"/>
    <lineage>
        <taxon>Bacteria</taxon>
        <taxon>Bacillati</taxon>
        <taxon>Actinomycetota</taxon>
        <taxon>Actinomycetes</taxon>
        <taxon>Micrococcales</taxon>
        <taxon>Brevibacteriaceae</taxon>
        <taxon>Brevibacterium</taxon>
    </lineage>
</organism>
<feature type="compositionally biased region" description="Basic and acidic residues" evidence="1">
    <location>
        <begin position="197"/>
        <end position="208"/>
    </location>
</feature>
<proteinExistence type="predicted"/>